<sequence>MIEFSAGRAAGGDHAGEQAVQERAGEGGPGRGSPMFGAEIPLGFVPFLRAQHMLIAGAANGHGALWSTVLTGRPGFVQAADERTIAVDALPAPGDPLHGAGSGSAAWPGRTGNG</sequence>
<comment type="caution">
    <text evidence="2">The sequence shown here is derived from an EMBL/GenBank/DDBJ whole genome shotgun (WGS) entry which is preliminary data.</text>
</comment>
<dbReference type="Proteomes" id="UP001240236">
    <property type="component" value="Unassembled WGS sequence"/>
</dbReference>
<accession>A0AAE3W6C5</accession>
<organism evidence="2 3">
    <name type="scientific">Catenuloplanes indicus</name>
    <dbReference type="NCBI Taxonomy" id="137267"/>
    <lineage>
        <taxon>Bacteria</taxon>
        <taxon>Bacillati</taxon>
        <taxon>Actinomycetota</taxon>
        <taxon>Actinomycetes</taxon>
        <taxon>Micromonosporales</taxon>
        <taxon>Micromonosporaceae</taxon>
        <taxon>Catenuloplanes</taxon>
    </lineage>
</organism>
<name>A0AAE3W6C5_9ACTN</name>
<evidence type="ECO:0000256" key="1">
    <source>
        <dbReference type="SAM" id="MobiDB-lite"/>
    </source>
</evidence>
<feature type="region of interest" description="Disordered" evidence="1">
    <location>
        <begin position="91"/>
        <end position="114"/>
    </location>
</feature>
<reference evidence="2 3" key="1">
    <citation type="submission" date="2023-07" db="EMBL/GenBank/DDBJ databases">
        <title>Sequencing the genomes of 1000 actinobacteria strains.</title>
        <authorList>
            <person name="Klenk H.-P."/>
        </authorList>
    </citation>
    <scope>NUCLEOTIDE SEQUENCE [LARGE SCALE GENOMIC DNA]</scope>
    <source>
        <strain evidence="2 3">DSM 44709</strain>
    </source>
</reference>
<evidence type="ECO:0000313" key="3">
    <source>
        <dbReference type="Proteomes" id="UP001240236"/>
    </source>
</evidence>
<feature type="region of interest" description="Disordered" evidence="1">
    <location>
        <begin position="1"/>
        <end position="35"/>
    </location>
</feature>
<proteinExistence type="predicted"/>
<dbReference type="RefSeq" id="WP_307246214.1">
    <property type="nucleotide sequence ID" value="NZ_JAUSUZ010000001.1"/>
</dbReference>
<gene>
    <name evidence="2" type="ORF">J2S42_007000</name>
</gene>
<dbReference type="AlphaFoldDB" id="A0AAE3W6C5"/>
<protein>
    <submittedName>
        <fullName evidence="2">Uncharacterized protein</fullName>
    </submittedName>
</protein>
<dbReference type="EMBL" id="JAUSUZ010000001">
    <property type="protein sequence ID" value="MDQ0370331.1"/>
    <property type="molecule type" value="Genomic_DNA"/>
</dbReference>
<keyword evidence="3" id="KW-1185">Reference proteome</keyword>
<evidence type="ECO:0000313" key="2">
    <source>
        <dbReference type="EMBL" id="MDQ0370331.1"/>
    </source>
</evidence>